<dbReference type="EMBL" id="BPLQ01014419">
    <property type="protein sequence ID" value="GIY79527.1"/>
    <property type="molecule type" value="Genomic_DNA"/>
</dbReference>
<evidence type="ECO:0000313" key="1">
    <source>
        <dbReference type="EMBL" id="GIY79527.1"/>
    </source>
</evidence>
<comment type="caution">
    <text evidence="1">The sequence shown here is derived from an EMBL/GenBank/DDBJ whole genome shotgun (WGS) entry which is preliminary data.</text>
</comment>
<reference evidence="1 2" key="1">
    <citation type="submission" date="2021-06" db="EMBL/GenBank/DDBJ databases">
        <title>Caerostris darwini draft genome.</title>
        <authorList>
            <person name="Kono N."/>
            <person name="Arakawa K."/>
        </authorList>
    </citation>
    <scope>NUCLEOTIDE SEQUENCE [LARGE SCALE GENOMIC DNA]</scope>
</reference>
<gene>
    <name evidence="1" type="ORF">CDAR_304131</name>
</gene>
<name>A0AAV4W9Q6_9ARAC</name>
<keyword evidence="2" id="KW-1185">Reference proteome</keyword>
<dbReference type="AlphaFoldDB" id="A0AAV4W9Q6"/>
<accession>A0AAV4W9Q6</accession>
<evidence type="ECO:0000313" key="2">
    <source>
        <dbReference type="Proteomes" id="UP001054837"/>
    </source>
</evidence>
<organism evidence="1 2">
    <name type="scientific">Caerostris darwini</name>
    <dbReference type="NCBI Taxonomy" id="1538125"/>
    <lineage>
        <taxon>Eukaryota</taxon>
        <taxon>Metazoa</taxon>
        <taxon>Ecdysozoa</taxon>
        <taxon>Arthropoda</taxon>
        <taxon>Chelicerata</taxon>
        <taxon>Arachnida</taxon>
        <taxon>Araneae</taxon>
        <taxon>Araneomorphae</taxon>
        <taxon>Entelegynae</taxon>
        <taxon>Araneoidea</taxon>
        <taxon>Araneidae</taxon>
        <taxon>Caerostris</taxon>
    </lineage>
</organism>
<proteinExistence type="predicted"/>
<dbReference type="Proteomes" id="UP001054837">
    <property type="component" value="Unassembled WGS sequence"/>
</dbReference>
<protein>
    <submittedName>
        <fullName evidence="1">Uncharacterized protein</fullName>
    </submittedName>
</protein>
<sequence length="127" mass="14504">MLNPQLTDCIFVLPLRPAYKEFSSITSIIQTYTGSQQSDDTAQSQVITKEHSHFSTCYPSSAPLISFKGLLQSHQFRIPFCYHQLAPPMPETGCRGDWTRSIFVYKCSAFNGNIMYNWLLLRIIGFI</sequence>